<keyword evidence="1" id="KW-1133">Transmembrane helix</keyword>
<comment type="caution">
    <text evidence="2">The sequence shown here is derived from an EMBL/GenBank/DDBJ whole genome shotgun (WGS) entry which is preliminary data.</text>
</comment>
<proteinExistence type="predicted"/>
<keyword evidence="3" id="KW-1185">Reference proteome</keyword>
<sequence length="32" mass="3541">MKKALLPIQIGSSAYILFNLTVICLYNPITSD</sequence>
<dbReference type="EMBL" id="JACCCY010000001">
    <property type="protein sequence ID" value="NYI48636.1"/>
    <property type="molecule type" value="Genomic_DNA"/>
</dbReference>
<keyword evidence="1" id="KW-0472">Membrane</keyword>
<dbReference type="Proteomes" id="UP000574332">
    <property type="component" value="Unassembled WGS sequence"/>
</dbReference>
<evidence type="ECO:0000313" key="2">
    <source>
        <dbReference type="EMBL" id="NYI48636.1"/>
    </source>
</evidence>
<dbReference type="AlphaFoldDB" id="A0A8E2D344"/>
<gene>
    <name evidence="2" type="ORF">F5613_000681</name>
</gene>
<protein>
    <submittedName>
        <fullName evidence="2">Uncharacterized protein</fullName>
    </submittedName>
</protein>
<feature type="transmembrane region" description="Helical" evidence="1">
    <location>
        <begin position="12"/>
        <end position="29"/>
    </location>
</feature>
<reference evidence="2 3" key="1">
    <citation type="submission" date="2020-07" db="EMBL/GenBank/DDBJ databases">
        <title>Genomic Encyclopedia of Type Strains, Phase IV (KMG-IV): sequencing the most valuable type-strain genomes for metagenomic binning, comparative biology and taxonomic classification.</title>
        <authorList>
            <person name="Goeker M."/>
        </authorList>
    </citation>
    <scope>NUCLEOTIDE SEQUENCE [LARGE SCALE GENOMIC DNA]</scope>
    <source>
        <strain evidence="2 3">DSM 23697</strain>
    </source>
</reference>
<evidence type="ECO:0000256" key="1">
    <source>
        <dbReference type="SAM" id="Phobius"/>
    </source>
</evidence>
<name>A0A8E2D344_9PORP</name>
<keyword evidence="1" id="KW-0812">Transmembrane</keyword>
<accession>A0A8E2D344</accession>
<evidence type="ECO:0000313" key="3">
    <source>
        <dbReference type="Proteomes" id="UP000574332"/>
    </source>
</evidence>
<organism evidence="2 3">
    <name type="scientific">Macellibacteroides fermentans</name>
    <dbReference type="NCBI Taxonomy" id="879969"/>
    <lineage>
        <taxon>Bacteria</taxon>
        <taxon>Pseudomonadati</taxon>
        <taxon>Bacteroidota</taxon>
        <taxon>Bacteroidia</taxon>
        <taxon>Bacteroidales</taxon>
        <taxon>Porphyromonadaceae</taxon>
        <taxon>Macellibacteroides</taxon>
    </lineage>
</organism>